<name>A0A4R1AK69_9BACI</name>
<evidence type="ECO:0000313" key="2">
    <source>
        <dbReference type="Proteomes" id="UP000293846"/>
    </source>
</evidence>
<proteinExistence type="predicted"/>
<evidence type="ECO:0000313" key="1">
    <source>
        <dbReference type="EMBL" id="TCI99994.1"/>
    </source>
</evidence>
<dbReference type="Proteomes" id="UP000293846">
    <property type="component" value="Unassembled WGS sequence"/>
</dbReference>
<sequence>MNRHKDVLSNLVKNIYYQFPNKIKISSDLQKVKFDLNYSDSMKIANKLGWTYYFGTEIKYSTPEEFFRTFKELLKIKRALKEIYSS</sequence>
<dbReference type="AlphaFoldDB" id="A0A4R1AK69"/>
<dbReference type="EMBL" id="SJTH01000130">
    <property type="protein sequence ID" value="TCI99994.1"/>
    <property type="molecule type" value="Genomic_DNA"/>
</dbReference>
<protein>
    <submittedName>
        <fullName evidence="1">Uncharacterized protein</fullName>
    </submittedName>
</protein>
<gene>
    <name evidence="1" type="ORF">E0Y62_27040</name>
</gene>
<keyword evidence="2" id="KW-1185">Reference proteome</keyword>
<accession>A0A4R1AK69</accession>
<dbReference type="OrthoDB" id="9913162at2"/>
<dbReference type="RefSeq" id="WP_131239717.1">
    <property type="nucleotide sequence ID" value="NZ_SJTH01000130.1"/>
</dbReference>
<reference evidence="1 2" key="1">
    <citation type="submission" date="2019-03" db="EMBL/GenBank/DDBJ databases">
        <authorList>
            <person name="Jensen L."/>
            <person name="Storgaard J."/>
            <person name="Sulaj E."/>
            <person name="Schramm A."/>
            <person name="Marshall I.P.G."/>
        </authorList>
    </citation>
    <scope>NUCLEOTIDE SEQUENCE [LARGE SCALE GENOMIC DNA]</scope>
    <source>
        <strain evidence="1 2">2017H2G3</strain>
    </source>
</reference>
<comment type="caution">
    <text evidence="1">The sequence shown here is derived from an EMBL/GenBank/DDBJ whole genome shotgun (WGS) entry which is preliminary data.</text>
</comment>
<organism evidence="1 2">
    <name type="scientific">Cytobacillus praedii</name>
    <dbReference type="NCBI Taxonomy" id="1742358"/>
    <lineage>
        <taxon>Bacteria</taxon>
        <taxon>Bacillati</taxon>
        <taxon>Bacillota</taxon>
        <taxon>Bacilli</taxon>
        <taxon>Bacillales</taxon>
        <taxon>Bacillaceae</taxon>
        <taxon>Cytobacillus</taxon>
    </lineage>
</organism>